<dbReference type="AlphaFoldDB" id="A0A3G4V5Y7"/>
<dbReference type="GO" id="GO:0006629">
    <property type="term" value="P:lipid metabolic process"/>
    <property type="evidence" value="ECO:0007669"/>
    <property type="project" value="InterPro"/>
</dbReference>
<dbReference type="PROSITE" id="PS51704">
    <property type="entry name" value="GP_PDE"/>
    <property type="match status" value="1"/>
</dbReference>
<evidence type="ECO:0000313" key="2">
    <source>
        <dbReference type="EMBL" id="AYV20183.1"/>
    </source>
</evidence>
<dbReference type="PANTHER" id="PTHR46211:SF1">
    <property type="entry name" value="GLYCEROPHOSPHODIESTER PHOSPHODIESTERASE, CYTOPLASMIC"/>
    <property type="match status" value="1"/>
</dbReference>
<sequence>MSTLIAGHRGVAGTHPENTLASIQAAKRAGLTWVEVDVQPTKDDILVVCHDHTINRCSNGTGRIDELTFEQLSQFDFGSWKAPQFAGERLMSFDELLNYCQTNQLSINIEVKVDKHDAEHVVALLAERLNASEIDRNQLLISSFSREVMLALYQEKLGVRLGVLGNRLNNRLLKTIDEVEAFSCHLNYRWLTQKHIRTLRDRGLQIWCYTVNNPKSFKHLQQVDAIFSDYPQRFMNLL</sequence>
<organism evidence="2 3">
    <name type="scientific">Vibrio mediterranei</name>
    <dbReference type="NCBI Taxonomy" id="689"/>
    <lineage>
        <taxon>Bacteria</taxon>
        <taxon>Pseudomonadati</taxon>
        <taxon>Pseudomonadota</taxon>
        <taxon>Gammaproteobacteria</taxon>
        <taxon>Vibrionales</taxon>
        <taxon>Vibrionaceae</taxon>
        <taxon>Vibrio</taxon>
    </lineage>
</organism>
<dbReference type="InterPro" id="IPR017946">
    <property type="entry name" value="PLC-like_Pdiesterase_TIM-brl"/>
</dbReference>
<protein>
    <submittedName>
        <fullName evidence="2">Glycerophosphoryl diester phosphodiesterase</fullName>
    </submittedName>
</protein>
<dbReference type="GO" id="GO:0008081">
    <property type="term" value="F:phosphoric diester hydrolase activity"/>
    <property type="evidence" value="ECO:0007669"/>
    <property type="project" value="InterPro"/>
</dbReference>
<dbReference type="PANTHER" id="PTHR46211">
    <property type="entry name" value="GLYCEROPHOSPHORYL DIESTER PHOSPHODIESTERASE"/>
    <property type="match status" value="1"/>
</dbReference>
<evidence type="ECO:0000259" key="1">
    <source>
        <dbReference type="PROSITE" id="PS51704"/>
    </source>
</evidence>
<reference evidence="2 3" key="1">
    <citation type="submission" date="2018-11" db="EMBL/GenBank/DDBJ databases">
        <title>Complete Genome Sequence of Vbrio mediterranei 117-T6: a Potential Pathogen Bacteria Isolated from the Conchocelis of Pyropia.</title>
        <authorList>
            <person name="Liu Q."/>
        </authorList>
    </citation>
    <scope>NUCLEOTIDE SEQUENCE [LARGE SCALE GENOMIC DNA]</scope>
    <source>
        <strain evidence="2 3">117-T6</strain>
    </source>
</reference>
<dbReference type="RefSeq" id="WP_124939883.1">
    <property type="nucleotide sequence ID" value="NZ_CP033577.1"/>
</dbReference>
<name>A0A3G4V5Y7_9VIBR</name>
<dbReference type="Gene3D" id="3.20.20.190">
    <property type="entry name" value="Phosphatidylinositol (PI) phosphodiesterase"/>
    <property type="match status" value="1"/>
</dbReference>
<proteinExistence type="predicted"/>
<dbReference type="InterPro" id="IPR030395">
    <property type="entry name" value="GP_PDE_dom"/>
</dbReference>
<dbReference type="Proteomes" id="UP000279760">
    <property type="component" value="Chromosome 1"/>
</dbReference>
<dbReference type="EMBL" id="CP033577">
    <property type="protein sequence ID" value="AYV20183.1"/>
    <property type="molecule type" value="Genomic_DNA"/>
</dbReference>
<gene>
    <name evidence="2" type="ORF">ECB94_02205</name>
</gene>
<evidence type="ECO:0000313" key="3">
    <source>
        <dbReference type="Proteomes" id="UP000279760"/>
    </source>
</evidence>
<feature type="domain" description="GP-PDE" evidence="1">
    <location>
        <begin position="3"/>
        <end position="238"/>
    </location>
</feature>
<accession>A0A3G4V5Y7</accession>
<dbReference type="Pfam" id="PF03009">
    <property type="entry name" value="GDPD"/>
    <property type="match status" value="1"/>
</dbReference>
<dbReference type="SUPFAM" id="SSF51695">
    <property type="entry name" value="PLC-like phosphodiesterases"/>
    <property type="match status" value="1"/>
</dbReference>